<reference evidence="2 3" key="1">
    <citation type="submission" date="2018-07" db="EMBL/GenBank/DDBJ databases">
        <title>Complete genome sequencing of Ornithinimicrobium sp. AMA3305.</title>
        <authorList>
            <person name="Bae J.-W."/>
        </authorList>
    </citation>
    <scope>NUCLEOTIDE SEQUENCE [LARGE SCALE GENOMIC DNA]</scope>
    <source>
        <strain evidence="2 3">AMA3305</strain>
    </source>
</reference>
<keyword evidence="3" id="KW-1185">Reference proteome</keyword>
<dbReference type="Pfam" id="PF13460">
    <property type="entry name" value="NAD_binding_10"/>
    <property type="match status" value="1"/>
</dbReference>
<dbReference type="InterPro" id="IPR016040">
    <property type="entry name" value="NAD(P)-bd_dom"/>
</dbReference>
<dbReference type="EMBL" id="CP031229">
    <property type="protein sequence ID" value="AXH96699.1"/>
    <property type="molecule type" value="Genomic_DNA"/>
</dbReference>
<dbReference type="GO" id="GO:0016646">
    <property type="term" value="F:oxidoreductase activity, acting on the CH-NH group of donors, NAD or NADP as acceptor"/>
    <property type="evidence" value="ECO:0007669"/>
    <property type="project" value="TreeGrafter"/>
</dbReference>
<dbReference type="PANTHER" id="PTHR43355:SF2">
    <property type="entry name" value="FLAVIN REDUCTASE (NADPH)"/>
    <property type="match status" value="1"/>
</dbReference>
<dbReference type="Proteomes" id="UP000253790">
    <property type="component" value="Chromosome"/>
</dbReference>
<dbReference type="InterPro" id="IPR036291">
    <property type="entry name" value="NAD(P)-bd_dom_sf"/>
</dbReference>
<organism evidence="2 3">
    <name type="scientific">Ornithinimicrobium avium</name>
    <dbReference type="NCBI Taxonomy" id="2283195"/>
    <lineage>
        <taxon>Bacteria</taxon>
        <taxon>Bacillati</taxon>
        <taxon>Actinomycetota</taxon>
        <taxon>Actinomycetes</taxon>
        <taxon>Micrococcales</taxon>
        <taxon>Ornithinimicrobiaceae</taxon>
        <taxon>Ornithinimicrobium</taxon>
    </lineage>
</organism>
<name>A0A345NNU1_9MICO</name>
<evidence type="ECO:0000259" key="1">
    <source>
        <dbReference type="Pfam" id="PF13460"/>
    </source>
</evidence>
<evidence type="ECO:0000313" key="2">
    <source>
        <dbReference type="EMBL" id="AXH96699.1"/>
    </source>
</evidence>
<sequence length="214" mass="22454">MARIVIFGGTGYSGGNIAREAVGRGHEVVSYSRNAPAEPQEGVEYRTGSMADPAVVDAAADGADQLVVALHAVDVDGAPMLERTPALIEAARRHGARLSFVGGAASSLVAEGGPRLLDTPDFNEDWKPEATAHAAVLDALREAPEDLEWFYVSPAGLYGSYAPGETTGSYRTGGDVLVTKEDGSSEISGTDLARAYVDEIESGAHPRRRFTVGH</sequence>
<gene>
    <name evidence="2" type="ORF">DV701_11740</name>
</gene>
<dbReference type="PANTHER" id="PTHR43355">
    <property type="entry name" value="FLAVIN REDUCTASE (NADPH)"/>
    <property type="match status" value="1"/>
</dbReference>
<feature type="domain" description="NAD(P)-binding" evidence="1">
    <location>
        <begin position="8"/>
        <end position="200"/>
    </location>
</feature>
<dbReference type="SUPFAM" id="SSF51735">
    <property type="entry name" value="NAD(P)-binding Rossmann-fold domains"/>
    <property type="match status" value="1"/>
</dbReference>
<dbReference type="Gene3D" id="3.40.50.720">
    <property type="entry name" value="NAD(P)-binding Rossmann-like Domain"/>
    <property type="match status" value="1"/>
</dbReference>
<dbReference type="InterPro" id="IPR051606">
    <property type="entry name" value="Polyketide_Oxido-like"/>
</dbReference>
<protein>
    <submittedName>
        <fullName evidence="2">NAD-dependent epimerase</fullName>
    </submittedName>
</protein>
<proteinExistence type="predicted"/>
<dbReference type="AlphaFoldDB" id="A0A345NNU1"/>
<dbReference type="RefSeq" id="WP_114928478.1">
    <property type="nucleotide sequence ID" value="NZ_CP031229.1"/>
</dbReference>
<accession>A0A345NNU1</accession>
<evidence type="ECO:0000313" key="3">
    <source>
        <dbReference type="Proteomes" id="UP000253790"/>
    </source>
</evidence>
<dbReference type="KEGG" id="orn:DV701_11740"/>
<dbReference type="OrthoDB" id="3191258at2"/>